<dbReference type="InterPro" id="IPR000096">
    <property type="entry name" value="Serum_amyloid_A"/>
</dbReference>
<protein>
    <submittedName>
        <fullName evidence="2">Uncharacterized protein LOC101979777</fullName>
    </submittedName>
</protein>
<organism evidence="1 2">
    <name type="scientific">Microtus ochrogaster</name>
    <name type="common">Prairie vole</name>
    <dbReference type="NCBI Taxonomy" id="79684"/>
    <lineage>
        <taxon>Eukaryota</taxon>
        <taxon>Metazoa</taxon>
        <taxon>Chordata</taxon>
        <taxon>Craniata</taxon>
        <taxon>Vertebrata</taxon>
        <taxon>Euteleostomi</taxon>
        <taxon>Mammalia</taxon>
        <taxon>Eutheria</taxon>
        <taxon>Euarchontoglires</taxon>
        <taxon>Glires</taxon>
        <taxon>Rodentia</taxon>
        <taxon>Myomorpha</taxon>
        <taxon>Muroidea</taxon>
        <taxon>Cricetidae</taxon>
        <taxon>Arvicolinae</taxon>
        <taxon>Microtus</taxon>
    </lineage>
</organism>
<reference evidence="2" key="1">
    <citation type="submission" date="2025-08" db="UniProtKB">
        <authorList>
            <consortium name="RefSeq"/>
        </authorList>
    </citation>
    <scope>IDENTIFICATION</scope>
</reference>
<sequence length="220" mass="24530">THFLLPVLEVSSQSWFSFLGEVYQAGGRDHNPPVLEADPVCRVCLTLPKYIVNNVSDAREVIHSLIGRGHEDSRTDQEANGWGGSGKDPNYYRPAGCLTNTEHPPFSLRRLCCGLWGQDMGFFIPMITEVAEEHTTGSLQSGQVRLELFGKRQMQKHCLVLRLFQCRCLDEEDSFLFALGDEFRCCGPGILVGNKDVVTCPRRGDEDRMAAMPVLGICLP</sequence>
<dbReference type="GeneID" id="101979777"/>
<proteinExistence type="predicted"/>
<dbReference type="RefSeq" id="XP_026640082.1">
    <property type="nucleotide sequence ID" value="XM_026784281.1"/>
</dbReference>
<keyword evidence="1" id="KW-1185">Reference proteome</keyword>
<gene>
    <name evidence="2" type="primary">LOC101979777</name>
</gene>
<evidence type="ECO:0000313" key="1">
    <source>
        <dbReference type="Proteomes" id="UP000694915"/>
    </source>
</evidence>
<feature type="non-terminal residue" evidence="2">
    <location>
        <position position="1"/>
    </location>
</feature>
<dbReference type="SMART" id="SM00197">
    <property type="entry name" value="SAA"/>
    <property type="match status" value="1"/>
</dbReference>
<name>A0ABM1UDM0_MICOH</name>
<dbReference type="Pfam" id="PF00277">
    <property type="entry name" value="SAA"/>
    <property type="match status" value="1"/>
</dbReference>
<accession>A0ABM1UDM0</accession>
<dbReference type="Gene3D" id="1.10.132.110">
    <property type="entry name" value="Serum amyloid A protein"/>
    <property type="match status" value="1"/>
</dbReference>
<evidence type="ECO:0000313" key="2">
    <source>
        <dbReference type="RefSeq" id="XP_026640082.1"/>
    </source>
</evidence>
<dbReference type="Proteomes" id="UP000694915">
    <property type="component" value="Chromosome 22"/>
</dbReference>